<evidence type="ECO:0000256" key="6">
    <source>
        <dbReference type="ARBA" id="ARBA00023004"/>
    </source>
</evidence>
<accession>A0ABU0YYB0</accession>
<keyword evidence="7" id="KW-0411">Iron-sulfur</keyword>
<dbReference type="RefSeq" id="WP_308866745.1">
    <property type="nucleotide sequence ID" value="NZ_JAVFWO010000002.1"/>
</dbReference>
<evidence type="ECO:0000256" key="11">
    <source>
        <dbReference type="ARBA" id="ARBA00023163"/>
    </source>
</evidence>
<dbReference type="EMBL" id="JAVFWO010000002">
    <property type="protein sequence ID" value="MDQ7877312.1"/>
    <property type="molecule type" value="Genomic_DNA"/>
</dbReference>
<evidence type="ECO:0000256" key="12">
    <source>
        <dbReference type="SAM" id="SignalP"/>
    </source>
</evidence>
<sequence length="268" mass="28819">MTGLAVVMSVPLLVLMLDASPVTSEDHTPLVAVPSLPSSRETPPKADELYEELMDAVGFLAEVGRSTPCSGEVSECWTSDVPEQQEYAADRCMECPLAEQCRQYAVAAGETAGVWGGYIPDEARRAAARAESEARRARLRGEYLWPDFRDDFLDHGADNPRSDTRNGYPNMNAKAPKTNSTCNCGCGDATGPKAMYRPGHDARHVSSLIAYLENDTADDKKITAREIATLAKQLPSAPLQAKFTRAAQRFAAKATPAGKPAEKGGEAA</sequence>
<dbReference type="InterPro" id="IPR003482">
    <property type="entry name" value="Whib"/>
</dbReference>
<keyword evidence="5" id="KW-0479">Metal-binding</keyword>
<comment type="cofactor">
    <cofactor evidence="1">
        <name>[4Fe-4S] cluster</name>
        <dbReference type="ChEBI" id="CHEBI:49883"/>
    </cofactor>
</comment>
<evidence type="ECO:0000256" key="1">
    <source>
        <dbReference type="ARBA" id="ARBA00001966"/>
    </source>
</evidence>
<evidence type="ECO:0000256" key="9">
    <source>
        <dbReference type="ARBA" id="ARBA00023125"/>
    </source>
</evidence>
<keyword evidence="6" id="KW-0408">Iron</keyword>
<evidence type="ECO:0000256" key="4">
    <source>
        <dbReference type="ARBA" id="ARBA00022485"/>
    </source>
</evidence>
<dbReference type="PROSITE" id="PS51674">
    <property type="entry name" value="4FE4S_WBL"/>
    <property type="match status" value="1"/>
</dbReference>
<evidence type="ECO:0000256" key="2">
    <source>
        <dbReference type="ARBA" id="ARBA00004496"/>
    </source>
</evidence>
<dbReference type="InterPro" id="IPR034768">
    <property type="entry name" value="4FE4S_WBL"/>
</dbReference>
<protein>
    <submittedName>
        <fullName evidence="14">WhiB family transcriptional regulator</fullName>
    </submittedName>
</protein>
<organism evidence="14 15">
    <name type="scientific">Microbacterium psychrotolerans</name>
    <dbReference type="NCBI Taxonomy" id="3068321"/>
    <lineage>
        <taxon>Bacteria</taxon>
        <taxon>Bacillati</taxon>
        <taxon>Actinomycetota</taxon>
        <taxon>Actinomycetes</taxon>
        <taxon>Micrococcales</taxon>
        <taxon>Microbacteriaceae</taxon>
        <taxon>Microbacterium</taxon>
    </lineage>
</organism>
<name>A0ABU0YYB0_9MICO</name>
<evidence type="ECO:0000256" key="7">
    <source>
        <dbReference type="ARBA" id="ARBA00023014"/>
    </source>
</evidence>
<proteinExistence type="inferred from homology"/>
<evidence type="ECO:0000256" key="10">
    <source>
        <dbReference type="ARBA" id="ARBA00023157"/>
    </source>
</evidence>
<keyword evidence="11" id="KW-0804">Transcription</keyword>
<feature type="domain" description="4Fe-4S Wbl-type" evidence="13">
    <location>
        <begin position="68"/>
        <end position="125"/>
    </location>
</feature>
<evidence type="ECO:0000256" key="8">
    <source>
        <dbReference type="ARBA" id="ARBA00023015"/>
    </source>
</evidence>
<keyword evidence="9" id="KW-0238">DNA-binding</keyword>
<reference evidence="14 15" key="1">
    <citation type="submission" date="2023-08" db="EMBL/GenBank/DDBJ databases">
        <title>Microbacterium psychrotolerans sp. nov., a psychrotolerant bacterium isolated from soil in Heilongjiang Province, China.</title>
        <authorList>
            <person name="An P."/>
            <person name="Zhao D."/>
            <person name="Xiang H."/>
        </authorList>
    </citation>
    <scope>NUCLEOTIDE SEQUENCE [LARGE SCALE GENOMIC DNA]</scope>
    <source>
        <strain evidence="14 15">QXD-8</strain>
    </source>
</reference>
<evidence type="ECO:0000256" key="3">
    <source>
        <dbReference type="ARBA" id="ARBA00006597"/>
    </source>
</evidence>
<comment type="similarity">
    <text evidence="3">Belongs to the WhiB family.</text>
</comment>
<keyword evidence="4" id="KW-0004">4Fe-4S</keyword>
<dbReference type="Pfam" id="PF02467">
    <property type="entry name" value="Whib"/>
    <property type="match status" value="1"/>
</dbReference>
<evidence type="ECO:0000259" key="13">
    <source>
        <dbReference type="PROSITE" id="PS51674"/>
    </source>
</evidence>
<keyword evidence="12" id="KW-0732">Signal</keyword>
<keyword evidence="15" id="KW-1185">Reference proteome</keyword>
<comment type="caution">
    <text evidence="14">The sequence shown here is derived from an EMBL/GenBank/DDBJ whole genome shotgun (WGS) entry which is preliminary data.</text>
</comment>
<evidence type="ECO:0000313" key="15">
    <source>
        <dbReference type="Proteomes" id="UP001235133"/>
    </source>
</evidence>
<feature type="signal peptide" evidence="12">
    <location>
        <begin position="1"/>
        <end position="24"/>
    </location>
</feature>
<comment type="subcellular location">
    <subcellularLocation>
        <location evidence="2">Cytoplasm</location>
    </subcellularLocation>
</comment>
<keyword evidence="8" id="KW-0805">Transcription regulation</keyword>
<dbReference type="Proteomes" id="UP001235133">
    <property type="component" value="Unassembled WGS sequence"/>
</dbReference>
<gene>
    <name evidence="14" type="ORF">Q9R08_04910</name>
</gene>
<evidence type="ECO:0000313" key="14">
    <source>
        <dbReference type="EMBL" id="MDQ7877312.1"/>
    </source>
</evidence>
<feature type="chain" id="PRO_5046352917" evidence="12">
    <location>
        <begin position="25"/>
        <end position="268"/>
    </location>
</feature>
<dbReference type="PANTHER" id="PTHR38839">
    <property type="entry name" value="TRANSCRIPTIONAL REGULATOR WHID-RELATED"/>
    <property type="match status" value="1"/>
</dbReference>
<keyword evidence="10" id="KW-1015">Disulfide bond</keyword>
<evidence type="ECO:0000256" key="5">
    <source>
        <dbReference type="ARBA" id="ARBA00022723"/>
    </source>
</evidence>